<dbReference type="FunFam" id="3.40.50.300:FF:000134">
    <property type="entry name" value="Iron-enterobactin ABC transporter ATP-binding protein"/>
    <property type="match status" value="1"/>
</dbReference>
<evidence type="ECO:0000256" key="3">
    <source>
        <dbReference type="ARBA" id="ARBA00022840"/>
    </source>
</evidence>
<dbReference type="InterPro" id="IPR027417">
    <property type="entry name" value="P-loop_NTPase"/>
</dbReference>
<keyword evidence="3 6" id="KW-0067">ATP-binding</keyword>
<dbReference type="EMBL" id="VFRA01000001">
    <property type="protein sequence ID" value="TQO20133.1"/>
    <property type="molecule type" value="Genomic_DNA"/>
</dbReference>
<name>A0A8H2K789_9MICO</name>
<evidence type="ECO:0000313" key="7">
    <source>
        <dbReference type="Proteomes" id="UP000316560"/>
    </source>
</evidence>
<dbReference type="CDD" id="cd03214">
    <property type="entry name" value="ABC_Iron-Siderophores_B12_Hemin"/>
    <property type="match status" value="1"/>
</dbReference>
<dbReference type="SUPFAM" id="SSF52540">
    <property type="entry name" value="P-loop containing nucleoside triphosphate hydrolases"/>
    <property type="match status" value="1"/>
</dbReference>
<dbReference type="AlphaFoldDB" id="A0A8H2K789"/>
<dbReference type="Gene3D" id="3.40.50.300">
    <property type="entry name" value="P-loop containing nucleotide triphosphate hydrolases"/>
    <property type="match status" value="1"/>
</dbReference>
<evidence type="ECO:0000256" key="4">
    <source>
        <dbReference type="ARBA" id="ARBA00022967"/>
    </source>
</evidence>
<dbReference type="SMART" id="SM00382">
    <property type="entry name" value="AAA"/>
    <property type="match status" value="1"/>
</dbReference>
<keyword evidence="4" id="KW-1278">Translocase</keyword>
<dbReference type="Pfam" id="PF00005">
    <property type="entry name" value="ABC_tran"/>
    <property type="match status" value="1"/>
</dbReference>
<keyword evidence="2" id="KW-0547">Nucleotide-binding</keyword>
<dbReference type="PROSITE" id="PS00211">
    <property type="entry name" value="ABC_TRANSPORTER_1"/>
    <property type="match status" value="1"/>
</dbReference>
<dbReference type="PANTHER" id="PTHR42794">
    <property type="entry name" value="HEMIN IMPORT ATP-BINDING PROTEIN HMUV"/>
    <property type="match status" value="1"/>
</dbReference>
<accession>A0A8H2K789</accession>
<comment type="caution">
    <text evidence="6">The sequence shown here is derived from an EMBL/GenBank/DDBJ whole genome shotgun (WGS) entry which is preliminary data.</text>
</comment>
<dbReference type="Proteomes" id="UP000316560">
    <property type="component" value="Unassembled WGS sequence"/>
</dbReference>
<dbReference type="GO" id="GO:0005524">
    <property type="term" value="F:ATP binding"/>
    <property type="evidence" value="ECO:0007669"/>
    <property type="project" value="UniProtKB-KW"/>
</dbReference>
<sequence length="251" mass="26793">MITVGDLSVNYGRVAAVAGVSLTALDGGTLGLVGPNGSGKSTVLRAILGALAASAGRIMIDGEEARELSARDRSRRLAIVSQEEPSGLPLTAWDSVLLGRSVHLSGWQSYRAEDERAAEQAMRETGILHLRDRSTDELSGGERQRVLIARALAQAATHLLLDEPTNHLDVRYQHELLTVVAGLPLCTIVVLHDLNLAARYCDQVVLLDRGRIVAAGVPGAVLVPENLEPVYGIDVTCTELNGVPQLLFTPR</sequence>
<dbReference type="InterPro" id="IPR003439">
    <property type="entry name" value="ABC_transporter-like_ATP-bd"/>
</dbReference>
<evidence type="ECO:0000256" key="1">
    <source>
        <dbReference type="ARBA" id="ARBA00022448"/>
    </source>
</evidence>
<dbReference type="InterPro" id="IPR003593">
    <property type="entry name" value="AAA+_ATPase"/>
</dbReference>
<dbReference type="RefSeq" id="WP_141990518.1">
    <property type="nucleotide sequence ID" value="NZ_VFRA01000001.1"/>
</dbReference>
<proteinExistence type="predicted"/>
<dbReference type="PANTHER" id="PTHR42794:SF1">
    <property type="entry name" value="HEMIN IMPORT ATP-BINDING PROTEIN HMUV"/>
    <property type="match status" value="1"/>
</dbReference>
<dbReference type="OrthoDB" id="5296765at2"/>
<feature type="domain" description="ABC transporter" evidence="5">
    <location>
        <begin position="2"/>
        <end position="234"/>
    </location>
</feature>
<organism evidence="6 7">
    <name type="scientific">Rhodoglobus vestalii</name>
    <dbReference type="NCBI Taxonomy" id="193384"/>
    <lineage>
        <taxon>Bacteria</taxon>
        <taxon>Bacillati</taxon>
        <taxon>Actinomycetota</taxon>
        <taxon>Actinomycetes</taxon>
        <taxon>Micrococcales</taxon>
        <taxon>Microbacteriaceae</taxon>
        <taxon>Rhodoglobus</taxon>
    </lineage>
</organism>
<dbReference type="GO" id="GO:0016887">
    <property type="term" value="F:ATP hydrolysis activity"/>
    <property type="evidence" value="ECO:0007669"/>
    <property type="project" value="InterPro"/>
</dbReference>
<dbReference type="PROSITE" id="PS50893">
    <property type="entry name" value="ABC_TRANSPORTER_2"/>
    <property type="match status" value="1"/>
</dbReference>
<evidence type="ECO:0000313" key="6">
    <source>
        <dbReference type="EMBL" id="TQO20133.1"/>
    </source>
</evidence>
<reference evidence="6 7" key="1">
    <citation type="submission" date="2019-06" db="EMBL/GenBank/DDBJ databases">
        <title>Sequencing the genomes of 1000 actinobacteria strains.</title>
        <authorList>
            <person name="Klenk H.-P."/>
        </authorList>
    </citation>
    <scope>NUCLEOTIDE SEQUENCE [LARGE SCALE GENOMIC DNA]</scope>
    <source>
        <strain evidence="6 7">DSM 21947</strain>
    </source>
</reference>
<keyword evidence="7" id="KW-1185">Reference proteome</keyword>
<gene>
    <name evidence="6" type="ORF">FB472_1745</name>
</gene>
<evidence type="ECO:0000256" key="2">
    <source>
        <dbReference type="ARBA" id="ARBA00022741"/>
    </source>
</evidence>
<protein>
    <submittedName>
        <fullName evidence="6">Iron complex transport system ATP-binding protein</fullName>
    </submittedName>
</protein>
<evidence type="ECO:0000259" key="5">
    <source>
        <dbReference type="PROSITE" id="PS50893"/>
    </source>
</evidence>
<dbReference type="InterPro" id="IPR017871">
    <property type="entry name" value="ABC_transporter-like_CS"/>
</dbReference>
<keyword evidence="1" id="KW-0813">Transport</keyword>